<comment type="caution">
    <text evidence="1">The sequence shown here is derived from an EMBL/GenBank/DDBJ whole genome shotgun (WGS) entry which is preliminary data.</text>
</comment>
<evidence type="ECO:0000313" key="2">
    <source>
        <dbReference type="Proteomes" id="UP000265520"/>
    </source>
</evidence>
<keyword evidence="2" id="KW-1185">Reference proteome</keyword>
<reference evidence="1 2" key="1">
    <citation type="journal article" date="2018" name="Front. Plant Sci.">
        <title>Red Clover (Trifolium pratense) and Zigzag Clover (T. medium) - A Picture of Genomic Similarities and Differences.</title>
        <authorList>
            <person name="Dluhosova J."/>
            <person name="Istvanek J."/>
            <person name="Nedelnik J."/>
            <person name="Repkova J."/>
        </authorList>
    </citation>
    <scope>NUCLEOTIDE SEQUENCE [LARGE SCALE GENOMIC DNA]</scope>
    <source>
        <strain evidence="2">cv. 10/8</strain>
        <tissue evidence="1">Leaf</tissue>
    </source>
</reference>
<dbReference type="EMBL" id="LXQA010690240">
    <property type="protein sequence ID" value="MCI66177.1"/>
    <property type="molecule type" value="Genomic_DNA"/>
</dbReference>
<feature type="non-terminal residue" evidence="1">
    <location>
        <position position="1"/>
    </location>
</feature>
<dbReference type="AlphaFoldDB" id="A0A392U048"/>
<evidence type="ECO:0000313" key="1">
    <source>
        <dbReference type="EMBL" id="MCI66177.1"/>
    </source>
</evidence>
<proteinExistence type="predicted"/>
<dbReference type="Proteomes" id="UP000265520">
    <property type="component" value="Unassembled WGS sequence"/>
</dbReference>
<organism evidence="1 2">
    <name type="scientific">Trifolium medium</name>
    <dbReference type="NCBI Taxonomy" id="97028"/>
    <lineage>
        <taxon>Eukaryota</taxon>
        <taxon>Viridiplantae</taxon>
        <taxon>Streptophyta</taxon>
        <taxon>Embryophyta</taxon>
        <taxon>Tracheophyta</taxon>
        <taxon>Spermatophyta</taxon>
        <taxon>Magnoliopsida</taxon>
        <taxon>eudicotyledons</taxon>
        <taxon>Gunneridae</taxon>
        <taxon>Pentapetalae</taxon>
        <taxon>rosids</taxon>
        <taxon>fabids</taxon>
        <taxon>Fabales</taxon>
        <taxon>Fabaceae</taxon>
        <taxon>Papilionoideae</taxon>
        <taxon>50 kb inversion clade</taxon>
        <taxon>NPAAA clade</taxon>
        <taxon>Hologalegina</taxon>
        <taxon>IRL clade</taxon>
        <taxon>Trifolieae</taxon>
        <taxon>Trifolium</taxon>
    </lineage>
</organism>
<protein>
    <submittedName>
        <fullName evidence="1">Uncharacterized protein</fullName>
    </submittedName>
</protein>
<name>A0A392U048_9FABA</name>
<sequence>EWRVIMLMNVGVQDLLVSTVRNRVTLPEIVVLQRRDRQRMLYRELDPLPKDVSTVWALKWAVRPVMLYMRIARLQVTL</sequence>
<accession>A0A392U048</accession>